<feature type="domain" description="RPAP1 C-terminal" evidence="3">
    <location>
        <begin position="308"/>
        <end position="374"/>
    </location>
</feature>
<dbReference type="Proteomes" id="UP000286134">
    <property type="component" value="Unassembled WGS sequence"/>
</dbReference>
<feature type="compositionally biased region" description="Polar residues" evidence="2">
    <location>
        <begin position="46"/>
        <end position="59"/>
    </location>
</feature>
<dbReference type="AlphaFoldDB" id="A0A420HT91"/>
<evidence type="ECO:0000256" key="2">
    <source>
        <dbReference type="SAM" id="MobiDB-lite"/>
    </source>
</evidence>
<name>A0A420HT91_9PEZI</name>
<dbReference type="InterPro" id="IPR013930">
    <property type="entry name" value="RPAP1_N"/>
</dbReference>
<evidence type="ECO:0000313" key="5">
    <source>
        <dbReference type="EMBL" id="RKF60671.1"/>
    </source>
</evidence>
<organism evidence="5 6">
    <name type="scientific">Erysiphe neolycopersici</name>
    <dbReference type="NCBI Taxonomy" id="212602"/>
    <lineage>
        <taxon>Eukaryota</taxon>
        <taxon>Fungi</taxon>
        <taxon>Dikarya</taxon>
        <taxon>Ascomycota</taxon>
        <taxon>Pezizomycotina</taxon>
        <taxon>Leotiomycetes</taxon>
        <taxon>Erysiphales</taxon>
        <taxon>Erysiphaceae</taxon>
        <taxon>Erysiphe</taxon>
    </lineage>
</organism>
<feature type="region of interest" description="Disordered" evidence="2">
    <location>
        <begin position="1"/>
        <end position="89"/>
    </location>
</feature>
<dbReference type="Pfam" id="PF08620">
    <property type="entry name" value="RPAP1_C"/>
    <property type="match status" value="1"/>
</dbReference>
<dbReference type="STRING" id="212602.A0A420HT91"/>
<dbReference type="PANTHER" id="PTHR21483:SF18">
    <property type="entry name" value="RNA POLYMERASE II-ASSOCIATED PROTEIN 1"/>
    <property type="match status" value="1"/>
</dbReference>
<keyword evidence="6" id="KW-1185">Reference proteome</keyword>
<evidence type="ECO:0000313" key="6">
    <source>
        <dbReference type="Proteomes" id="UP000286134"/>
    </source>
</evidence>
<feature type="compositionally biased region" description="Basic residues" evidence="2">
    <location>
        <begin position="62"/>
        <end position="78"/>
    </location>
</feature>
<feature type="domain" description="RPAP1 N-terminal" evidence="4">
    <location>
        <begin position="110"/>
        <end position="155"/>
    </location>
</feature>
<evidence type="ECO:0000256" key="1">
    <source>
        <dbReference type="ARBA" id="ARBA00009953"/>
    </source>
</evidence>
<feature type="compositionally biased region" description="Acidic residues" evidence="2">
    <location>
        <begin position="14"/>
        <end position="23"/>
    </location>
</feature>
<accession>A0A420HT91</accession>
<proteinExistence type="inferred from homology"/>
<dbReference type="EMBL" id="MCFK01004884">
    <property type="protein sequence ID" value="RKF60671.1"/>
    <property type="molecule type" value="Genomic_DNA"/>
</dbReference>
<protein>
    <submittedName>
        <fullName evidence="5">RNA polymerase II-associated protein RBA50</fullName>
    </submittedName>
</protein>
<dbReference type="GO" id="GO:0006366">
    <property type="term" value="P:transcription by RNA polymerase II"/>
    <property type="evidence" value="ECO:0007669"/>
    <property type="project" value="InterPro"/>
</dbReference>
<dbReference type="InterPro" id="IPR013929">
    <property type="entry name" value="RPAP1_C"/>
</dbReference>
<evidence type="ECO:0000259" key="4">
    <source>
        <dbReference type="Pfam" id="PF08621"/>
    </source>
</evidence>
<sequence>MAMNLRGQRFSLDLSDDDDDDDKKEDIPTNYSLPSLVRDIKEKTLTKNATAPTPKSNESGFPKHKSRIGASKFKQRRKGVNDNATSIVNPLQGASSETNITSSFSVVERQRIDEENRQRLSLMTSDEIEEERKDILSQLDSSLIEKLLKRANLDEARGDTGVEKPIEQTEHSKTDKITERAQVHIEPDQLPTGISAPQSNGKHIPVRSVRFAEDEQEPKSLVGLQPACIPPVPGLEHLNIHFPSAPSPPDLDPSDPSFLENLHAKYFPNLSADPSKLAWMAPLPTPGSTSDQMSTYYPAQSGIPASALRFNFRGGILPPRIARAVPVTKGLHHHGEAPEAAGYTIPELAHLSRSAYPAQRCIAYQTLGRLLYRLGRGEWGGINSEISRGLWGCVEKDKVLSILKSASTVEGGHQGCKAYAIEAIWLWQKGGGTEC</sequence>
<gene>
    <name evidence="5" type="ORF">OnM2_048074</name>
</gene>
<dbReference type="Pfam" id="PF08621">
    <property type="entry name" value="RPAP1_N"/>
    <property type="match status" value="1"/>
</dbReference>
<evidence type="ECO:0000259" key="3">
    <source>
        <dbReference type="Pfam" id="PF08620"/>
    </source>
</evidence>
<dbReference type="OrthoDB" id="348201at2759"/>
<reference evidence="5 6" key="1">
    <citation type="journal article" date="2018" name="BMC Genomics">
        <title>Comparative genome analyses reveal sequence features reflecting distinct modes of host-adaptation between dicot and monocot powdery mildew.</title>
        <authorList>
            <person name="Wu Y."/>
            <person name="Ma X."/>
            <person name="Pan Z."/>
            <person name="Kale S.D."/>
            <person name="Song Y."/>
            <person name="King H."/>
            <person name="Zhang Q."/>
            <person name="Presley C."/>
            <person name="Deng X."/>
            <person name="Wei C.I."/>
            <person name="Xiao S."/>
        </authorList>
    </citation>
    <scope>NUCLEOTIDE SEQUENCE [LARGE SCALE GENOMIC DNA]</scope>
    <source>
        <strain evidence="5">UMSG2</strain>
    </source>
</reference>
<comment type="similarity">
    <text evidence="1">Belongs to the RPAP1 family.</text>
</comment>
<dbReference type="InterPro" id="IPR039913">
    <property type="entry name" value="RPAP1/Rba50"/>
</dbReference>
<dbReference type="PANTHER" id="PTHR21483">
    <property type="entry name" value="RNA POLYMERASE II-ASSOCIATED PROTEIN 1"/>
    <property type="match status" value="1"/>
</dbReference>
<comment type="caution">
    <text evidence="5">The sequence shown here is derived from an EMBL/GenBank/DDBJ whole genome shotgun (WGS) entry which is preliminary data.</text>
</comment>